<feature type="transmembrane region" description="Helical" evidence="4">
    <location>
        <begin position="29"/>
        <end position="48"/>
    </location>
</feature>
<keyword evidence="4" id="KW-1133">Transmembrane helix</keyword>
<keyword evidence="4" id="KW-0812">Transmembrane</keyword>
<accession>A0A1Y2KXP6</accession>
<feature type="transmembrane region" description="Helical" evidence="4">
    <location>
        <begin position="335"/>
        <end position="357"/>
    </location>
</feature>
<keyword evidence="2" id="KW-1003">Cell membrane</keyword>
<evidence type="ECO:0000259" key="5">
    <source>
        <dbReference type="Pfam" id="PF12801"/>
    </source>
</evidence>
<reference evidence="6 7" key="1">
    <citation type="submission" date="2014-03" db="EMBL/GenBank/DDBJ databases">
        <title>The draft genome sequence of Thalassospira mesophila JCM 18969.</title>
        <authorList>
            <person name="Lai Q."/>
            <person name="Shao Z."/>
        </authorList>
    </citation>
    <scope>NUCLEOTIDE SEQUENCE [LARGE SCALE GENOMIC DNA]</scope>
    <source>
        <strain evidence="6 7">JCM 18969</strain>
    </source>
</reference>
<dbReference type="PANTHER" id="PTHR30224:SF4">
    <property type="entry name" value="ELECTRON TRANSPORT PROTEIN YCCM-RELATED"/>
    <property type="match status" value="1"/>
</dbReference>
<dbReference type="AlphaFoldDB" id="A0A1Y2KXP6"/>
<dbReference type="EMBL" id="JFKA01000013">
    <property type="protein sequence ID" value="OSQ36026.1"/>
    <property type="molecule type" value="Genomic_DNA"/>
</dbReference>
<evidence type="ECO:0000256" key="4">
    <source>
        <dbReference type="SAM" id="Phobius"/>
    </source>
</evidence>
<feature type="transmembrane region" description="Helical" evidence="4">
    <location>
        <begin position="395"/>
        <end position="421"/>
    </location>
</feature>
<keyword evidence="7" id="KW-1185">Reference proteome</keyword>
<feature type="transmembrane region" description="Helical" evidence="4">
    <location>
        <begin position="144"/>
        <end position="162"/>
    </location>
</feature>
<name>A0A1Y2KXP6_9PROT</name>
<evidence type="ECO:0000256" key="1">
    <source>
        <dbReference type="ARBA" id="ARBA00004236"/>
    </source>
</evidence>
<dbReference type="GO" id="GO:0005886">
    <property type="term" value="C:plasma membrane"/>
    <property type="evidence" value="ECO:0007669"/>
    <property type="project" value="UniProtKB-SubCell"/>
</dbReference>
<evidence type="ECO:0000256" key="3">
    <source>
        <dbReference type="ARBA" id="ARBA00023136"/>
    </source>
</evidence>
<evidence type="ECO:0000256" key="2">
    <source>
        <dbReference type="ARBA" id="ARBA00022475"/>
    </source>
</evidence>
<dbReference type="Proteomes" id="UP000193391">
    <property type="component" value="Unassembled WGS sequence"/>
</dbReference>
<comment type="subcellular location">
    <subcellularLocation>
        <location evidence="1">Cell membrane</location>
    </subcellularLocation>
</comment>
<organism evidence="6 7">
    <name type="scientific">Thalassospira mesophila</name>
    <dbReference type="NCBI Taxonomy" id="1293891"/>
    <lineage>
        <taxon>Bacteria</taxon>
        <taxon>Pseudomonadati</taxon>
        <taxon>Pseudomonadota</taxon>
        <taxon>Alphaproteobacteria</taxon>
        <taxon>Rhodospirillales</taxon>
        <taxon>Thalassospiraceae</taxon>
        <taxon>Thalassospira</taxon>
    </lineage>
</organism>
<feature type="domain" description="4Fe-4S ferredoxin-type" evidence="5">
    <location>
        <begin position="149"/>
        <end position="189"/>
    </location>
</feature>
<protein>
    <recommendedName>
        <fullName evidence="5">4Fe-4S ferredoxin-type domain-containing protein</fullName>
    </recommendedName>
</protein>
<keyword evidence="3 4" id="KW-0472">Membrane</keyword>
<dbReference type="Pfam" id="PF12801">
    <property type="entry name" value="Fer4_5"/>
    <property type="match status" value="2"/>
</dbReference>
<feature type="transmembrane region" description="Helical" evidence="4">
    <location>
        <begin position="369"/>
        <end position="389"/>
    </location>
</feature>
<dbReference type="InterPro" id="IPR017896">
    <property type="entry name" value="4Fe4S_Fe-S-bd"/>
</dbReference>
<feature type="transmembrane region" description="Helical" evidence="4">
    <location>
        <begin position="114"/>
        <end position="132"/>
    </location>
</feature>
<feature type="transmembrane region" description="Helical" evidence="4">
    <location>
        <begin position="263"/>
        <end position="282"/>
    </location>
</feature>
<gene>
    <name evidence="6" type="ORF">TMES_19385</name>
</gene>
<comment type="caution">
    <text evidence="6">The sequence shown here is derived from an EMBL/GenBank/DDBJ whole genome shotgun (WGS) entry which is preliminary data.</text>
</comment>
<dbReference type="STRING" id="1293891.TMES_19385"/>
<proteinExistence type="predicted"/>
<evidence type="ECO:0000313" key="6">
    <source>
        <dbReference type="EMBL" id="OSQ36026.1"/>
    </source>
</evidence>
<feature type="transmembrane region" description="Helical" evidence="4">
    <location>
        <begin position="441"/>
        <end position="461"/>
    </location>
</feature>
<evidence type="ECO:0000313" key="7">
    <source>
        <dbReference type="Proteomes" id="UP000193391"/>
    </source>
</evidence>
<dbReference type="PANTHER" id="PTHR30224">
    <property type="entry name" value="ELECTRON TRANSPORT PROTEIN"/>
    <property type="match status" value="1"/>
</dbReference>
<feature type="transmembrane region" description="Helical" evidence="4">
    <location>
        <begin position="68"/>
        <end position="93"/>
    </location>
</feature>
<sequence>MNFVKISRTQRFAGAIENFFSKNRRHLGLVHLGMFGVFIVLIFVPPFLPAPLEHSRVFDNFQLFANSLLWGAWFPLVLLSVVVTGRSWCGLFCPMGAASEWASGRGLGRRVPGWLKSPAAPIVSFVFVTIWAQTLGARDHAQSAAILFGCVMLAAFVCGLVFGRKKRVWCRHACPIGLLLGVYARLGAVDFKPKRFVAGGDRWTEATACPTMIDLKRKSESRHCIECFRCVSPNAKGGLEVQLRRPGAELETIRHHNGNLAEVLFLFISAGVALGGFLWLVLGSYQDFRLWLATEAIKRGWLWVGSPGPSWLMAVFSEEREVFRWVDFLTITGYMAGWIMICTLVLSFTTGVAAWLVRRAGGTGTFHQCFVALGYQVAPVSLVSLVLGLGNGAFINLALLGLSPAFITTVKLLLFVSGAGWSLHLGNRILASFGVRGSSRVGPLLCGAAGSVFLASAWYPALFG</sequence>
<dbReference type="InterPro" id="IPR052378">
    <property type="entry name" value="NosR_regulator"/>
</dbReference>
<feature type="domain" description="4Fe-4S ferredoxin-type" evidence="5">
    <location>
        <begin position="68"/>
        <end position="107"/>
    </location>
</feature>